<accession>A0A1M6JLR3</accession>
<evidence type="ECO:0000313" key="5">
    <source>
        <dbReference type="EMBL" id="SHJ47592.1"/>
    </source>
</evidence>
<dbReference type="PROSITE" id="PS51194">
    <property type="entry name" value="HELICASE_CTER"/>
    <property type="match status" value="1"/>
</dbReference>
<evidence type="ECO:0000259" key="4">
    <source>
        <dbReference type="PROSITE" id="PS51194"/>
    </source>
</evidence>
<evidence type="ECO:0000259" key="3">
    <source>
        <dbReference type="PROSITE" id="PS51192"/>
    </source>
</evidence>
<evidence type="ECO:0000313" key="6">
    <source>
        <dbReference type="Proteomes" id="UP000184512"/>
    </source>
</evidence>
<dbReference type="GO" id="GO:0016887">
    <property type="term" value="F:ATP hydrolysis activity"/>
    <property type="evidence" value="ECO:0007669"/>
    <property type="project" value="TreeGrafter"/>
</dbReference>
<dbReference type="PANTHER" id="PTHR47962:SF5">
    <property type="entry name" value="ATP-DEPENDENT HELICASE LHR-RELATED"/>
    <property type="match status" value="1"/>
</dbReference>
<evidence type="ECO:0000256" key="1">
    <source>
        <dbReference type="ARBA" id="ARBA00022741"/>
    </source>
</evidence>
<protein>
    <submittedName>
        <fullName evidence="5">ATP-dependent helicase Lhr and Lhr-like helicase</fullName>
    </submittedName>
</protein>
<reference evidence="5 6" key="1">
    <citation type="submission" date="2016-11" db="EMBL/GenBank/DDBJ databases">
        <authorList>
            <person name="Jaros S."/>
            <person name="Januszkiewicz K."/>
            <person name="Wedrychowicz H."/>
        </authorList>
    </citation>
    <scope>NUCLEOTIDE SEQUENCE [LARGE SCALE GENOMIC DNA]</scope>
    <source>
        <strain evidence="5 6">DSM 12906</strain>
    </source>
</reference>
<dbReference type="InterPro" id="IPR001650">
    <property type="entry name" value="Helicase_C-like"/>
</dbReference>
<dbReference type="SMART" id="SM00487">
    <property type="entry name" value="DEXDc"/>
    <property type="match status" value="1"/>
</dbReference>
<dbReference type="Proteomes" id="UP000184512">
    <property type="component" value="Unassembled WGS sequence"/>
</dbReference>
<keyword evidence="2" id="KW-0067">ATP-binding</keyword>
<keyword evidence="1" id="KW-0547">Nucleotide-binding</keyword>
<feature type="domain" description="Helicase ATP-binding" evidence="3">
    <location>
        <begin position="32"/>
        <end position="211"/>
    </location>
</feature>
<dbReference type="GO" id="GO:0005524">
    <property type="term" value="F:ATP binding"/>
    <property type="evidence" value="ECO:0007669"/>
    <property type="project" value="UniProtKB-KW"/>
</dbReference>
<dbReference type="GO" id="GO:0003677">
    <property type="term" value="F:DNA binding"/>
    <property type="evidence" value="ECO:0007669"/>
    <property type="project" value="TreeGrafter"/>
</dbReference>
<dbReference type="Gene3D" id="3.40.50.300">
    <property type="entry name" value="P-loop containing nucleotide triphosphate hydrolases"/>
    <property type="match status" value="2"/>
</dbReference>
<proteinExistence type="predicted"/>
<dbReference type="InterPro" id="IPR027417">
    <property type="entry name" value="P-loop_NTPase"/>
</dbReference>
<gene>
    <name evidence="5" type="ORF">SAMN02745244_02597</name>
</gene>
<name>A0A1M6JLR3_9ACTN</name>
<dbReference type="AlphaFoldDB" id="A0A1M6JLR3"/>
<dbReference type="InterPro" id="IPR011545">
    <property type="entry name" value="DEAD/DEAH_box_helicase_dom"/>
</dbReference>
<dbReference type="RefSeq" id="WP_073188991.1">
    <property type="nucleotide sequence ID" value="NZ_FQZG01000051.1"/>
</dbReference>
<dbReference type="EMBL" id="FQZG01000051">
    <property type="protein sequence ID" value="SHJ47592.1"/>
    <property type="molecule type" value="Genomic_DNA"/>
</dbReference>
<dbReference type="Pfam" id="PF00270">
    <property type="entry name" value="DEAD"/>
    <property type="match status" value="1"/>
</dbReference>
<dbReference type="STRING" id="1123357.SAMN02745244_02597"/>
<keyword evidence="6" id="KW-1185">Reference proteome</keyword>
<dbReference type="InterPro" id="IPR014001">
    <property type="entry name" value="Helicase_ATP-bd"/>
</dbReference>
<dbReference type="PANTHER" id="PTHR47962">
    <property type="entry name" value="ATP-DEPENDENT HELICASE LHR-RELATED-RELATED"/>
    <property type="match status" value="1"/>
</dbReference>
<keyword evidence="5" id="KW-0347">Helicase</keyword>
<dbReference type="SUPFAM" id="SSF52540">
    <property type="entry name" value="P-loop containing nucleoside triphosphate hydrolases"/>
    <property type="match status" value="1"/>
</dbReference>
<feature type="domain" description="Helicase C-terminal" evidence="4">
    <location>
        <begin position="238"/>
        <end position="391"/>
    </location>
</feature>
<dbReference type="SMART" id="SM00490">
    <property type="entry name" value="HELICc"/>
    <property type="match status" value="1"/>
</dbReference>
<evidence type="ECO:0000256" key="2">
    <source>
        <dbReference type="ARBA" id="ARBA00022840"/>
    </source>
</evidence>
<sequence length="708" mass="76765">MSGFDLLHPVVQHHVVNTLGWRSLRPLQEDAVAPVLGGSDALLLAPTAGGKTEAALFPMLSKMAAEDWRGTSVLYLAPLRALLNNLEHRVQGYARWLGRDAAVRHGDTGQGARRRQVVERPDVLLTTPESLESMLVSATLDPHVVLADVRAVIVDEVHAFAGDDRGWHLLAVLERLSRLTGRPLQRVGLSATVGNPVDLLRWLQGSNHPGVPAVVVSPTAEAGVEVDIELDFVGSLEGAATVISALHRGEKRLAFADSRRIVERLAGSLRERGVETHVSHSSLSAAERRRAEAAFSEGRDCVIVATSTLELGIDVGDLDRVLQLGAPGTVASLLQRLGRTGRRPGTSRNMLLLAADDAELLRAFGLLLLWSEGYVEPVLPTSSPRHIAAQQLLALALQEGRVGRNTWPEWLGGLPLAPSESLPGLVDHLVGTGHLDVDEGMAFIGPETERRYGRRHFMELMSVFTTDPQVTVLHGRDEIGVVDPMVLLEKVQGPRLIALAGRSWKVNSVDWTRHRAYVEPAEGRGLARWSGSRALLSHALCDAMRRVLLGADPAGVGITRRAEGRIAEARSQWANRVDRERTVVLREDEEVRWWTWAGGRANALLHAALGVVDPELLDPDRSFDSVHIVLRADVGPGRVGAAVRSIVGHFGPTLEGVWPDVDRRAVEGLKFADILPLGVAEHTLAERLVDRAGAGNVVARGVVERRVG</sequence>
<dbReference type="InterPro" id="IPR052511">
    <property type="entry name" value="ATP-dep_Helicase"/>
</dbReference>
<organism evidence="5 6">
    <name type="scientific">Tessaracoccus bendigoensis DSM 12906</name>
    <dbReference type="NCBI Taxonomy" id="1123357"/>
    <lineage>
        <taxon>Bacteria</taxon>
        <taxon>Bacillati</taxon>
        <taxon>Actinomycetota</taxon>
        <taxon>Actinomycetes</taxon>
        <taxon>Propionibacteriales</taxon>
        <taxon>Propionibacteriaceae</taxon>
        <taxon>Tessaracoccus</taxon>
    </lineage>
</organism>
<dbReference type="PROSITE" id="PS51192">
    <property type="entry name" value="HELICASE_ATP_BIND_1"/>
    <property type="match status" value="1"/>
</dbReference>
<dbReference type="OrthoDB" id="3197455at2"/>
<dbReference type="GO" id="GO:0004386">
    <property type="term" value="F:helicase activity"/>
    <property type="evidence" value="ECO:0007669"/>
    <property type="project" value="UniProtKB-KW"/>
</dbReference>
<keyword evidence="5" id="KW-0378">Hydrolase</keyword>
<dbReference type="Pfam" id="PF00271">
    <property type="entry name" value="Helicase_C"/>
    <property type="match status" value="1"/>
</dbReference>